<dbReference type="CDD" id="cd05466">
    <property type="entry name" value="PBP2_LTTR_substrate"/>
    <property type="match status" value="1"/>
</dbReference>
<name>A0A5Q3Q8L3_9PSEU</name>
<keyword evidence="7" id="KW-1185">Reference proteome</keyword>
<evidence type="ECO:0000256" key="1">
    <source>
        <dbReference type="ARBA" id="ARBA00009437"/>
    </source>
</evidence>
<dbReference type="InterPro" id="IPR050950">
    <property type="entry name" value="HTH-type_LysR_regulators"/>
</dbReference>
<dbReference type="KEGG" id="sace:GIY23_15375"/>
<evidence type="ECO:0000259" key="5">
    <source>
        <dbReference type="PROSITE" id="PS50931"/>
    </source>
</evidence>
<reference evidence="7" key="1">
    <citation type="submission" date="2019-11" db="EMBL/GenBank/DDBJ databases">
        <title>The complete genome sequence of Saccharopolyspora sp. E2A.</title>
        <authorList>
            <person name="Zhang G."/>
        </authorList>
    </citation>
    <scope>NUCLEOTIDE SEQUENCE [LARGE SCALE GENOMIC DNA]</scope>
    <source>
        <strain evidence="7">E2A</strain>
    </source>
</reference>
<keyword evidence="4" id="KW-0804">Transcription</keyword>
<dbReference type="InterPro" id="IPR036390">
    <property type="entry name" value="WH_DNA-bd_sf"/>
</dbReference>
<dbReference type="Gene3D" id="1.10.10.10">
    <property type="entry name" value="Winged helix-like DNA-binding domain superfamily/Winged helix DNA-binding domain"/>
    <property type="match status" value="1"/>
</dbReference>
<proteinExistence type="inferred from homology"/>
<dbReference type="GO" id="GO:0003700">
    <property type="term" value="F:DNA-binding transcription factor activity"/>
    <property type="evidence" value="ECO:0007669"/>
    <property type="project" value="InterPro"/>
</dbReference>
<dbReference type="RefSeq" id="WP_154077295.1">
    <property type="nucleotide sequence ID" value="NZ_CP045929.1"/>
</dbReference>
<dbReference type="InterPro" id="IPR000847">
    <property type="entry name" value="LysR_HTH_N"/>
</dbReference>
<evidence type="ECO:0000313" key="6">
    <source>
        <dbReference type="EMBL" id="QGK70713.1"/>
    </source>
</evidence>
<dbReference type="SUPFAM" id="SSF53850">
    <property type="entry name" value="Periplasmic binding protein-like II"/>
    <property type="match status" value="1"/>
</dbReference>
<keyword evidence="2" id="KW-0805">Transcription regulation</keyword>
<accession>A0A5Q3Q8L3</accession>
<evidence type="ECO:0000256" key="3">
    <source>
        <dbReference type="ARBA" id="ARBA00023125"/>
    </source>
</evidence>
<evidence type="ECO:0000256" key="2">
    <source>
        <dbReference type="ARBA" id="ARBA00023015"/>
    </source>
</evidence>
<dbReference type="SUPFAM" id="SSF46785">
    <property type="entry name" value="Winged helix' DNA-binding domain"/>
    <property type="match status" value="1"/>
</dbReference>
<comment type="similarity">
    <text evidence="1">Belongs to the LysR transcriptional regulatory family.</text>
</comment>
<keyword evidence="3" id="KW-0238">DNA-binding</keyword>
<dbReference type="FunFam" id="1.10.10.10:FF:000001">
    <property type="entry name" value="LysR family transcriptional regulator"/>
    <property type="match status" value="1"/>
</dbReference>
<dbReference type="Proteomes" id="UP000371041">
    <property type="component" value="Chromosome"/>
</dbReference>
<gene>
    <name evidence="6" type="ORF">GIY23_15375</name>
</gene>
<dbReference type="Pfam" id="PF00126">
    <property type="entry name" value="HTH_1"/>
    <property type="match status" value="1"/>
</dbReference>
<dbReference type="InterPro" id="IPR005119">
    <property type="entry name" value="LysR_subst-bd"/>
</dbReference>
<feature type="domain" description="HTH lysR-type" evidence="5">
    <location>
        <begin position="1"/>
        <end position="58"/>
    </location>
</feature>
<dbReference type="PRINTS" id="PR00039">
    <property type="entry name" value="HTHLYSR"/>
</dbReference>
<dbReference type="GO" id="GO:0003677">
    <property type="term" value="F:DNA binding"/>
    <property type="evidence" value="ECO:0007669"/>
    <property type="project" value="UniProtKB-KW"/>
</dbReference>
<dbReference type="Pfam" id="PF03466">
    <property type="entry name" value="LysR_substrate"/>
    <property type="match status" value="1"/>
</dbReference>
<dbReference type="EMBL" id="CP045929">
    <property type="protein sequence ID" value="QGK70713.1"/>
    <property type="molecule type" value="Genomic_DNA"/>
</dbReference>
<dbReference type="InterPro" id="IPR036388">
    <property type="entry name" value="WH-like_DNA-bd_sf"/>
</dbReference>
<organism evidence="6 7">
    <name type="scientific">Allosaccharopolyspora coralli</name>
    <dbReference type="NCBI Taxonomy" id="2665642"/>
    <lineage>
        <taxon>Bacteria</taxon>
        <taxon>Bacillati</taxon>
        <taxon>Actinomycetota</taxon>
        <taxon>Actinomycetes</taxon>
        <taxon>Pseudonocardiales</taxon>
        <taxon>Pseudonocardiaceae</taxon>
        <taxon>Allosaccharopolyspora</taxon>
    </lineage>
</organism>
<evidence type="ECO:0000256" key="4">
    <source>
        <dbReference type="ARBA" id="ARBA00023163"/>
    </source>
</evidence>
<dbReference type="PANTHER" id="PTHR30419">
    <property type="entry name" value="HTH-TYPE TRANSCRIPTIONAL REGULATOR YBHD"/>
    <property type="match status" value="1"/>
</dbReference>
<dbReference type="PANTHER" id="PTHR30419:SF8">
    <property type="entry name" value="NITROGEN ASSIMILATION TRANSCRIPTIONAL ACTIVATOR-RELATED"/>
    <property type="match status" value="1"/>
</dbReference>
<dbReference type="Gene3D" id="3.40.190.290">
    <property type="match status" value="1"/>
</dbReference>
<sequence length="295" mass="31674">MDSRQLTYFLAVVDCAGFGRAAEQLHVAQPSLSQAIRTLERQLGTPLFHRNSRGIELTEAGRALVPPARQVQRDLQAAGEVIDDVKGLRSGRLDIAGMPSPAVAPLSEMISAFTDLAPDVTVNVLARATADEVVEVVRSGVCEIGVLGTPHPLHDSTVVTHRLRSQRFVLVAAESDDLPSGDIVQRERLDGMRLIVGPQGTGMRLLIEEMRSSGLNVRIAVETAHREAILTLVANGVGNAVLTDAWASIARQLGLRVFALEPPAYLGLWLVTRASPITAAAETFWTMAGGPTRSR</sequence>
<dbReference type="AlphaFoldDB" id="A0A5Q3Q8L3"/>
<dbReference type="GO" id="GO:0005829">
    <property type="term" value="C:cytosol"/>
    <property type="evidence" value="ECO:0007669"/>
    <property type="project" value="TreeGrafter"/>
</dbReference>
<protein>
    <submittedName>
        <fullName evidence="6">LysR family transcriptional regulator</fullName>
    </submittedName>
</protein>
<evidence type="ECO:0000313" key="7">
    <source>
        <dbReference type="Proteomes" id="UP000371041"/>
    </source>
</evidence>
<dbReference type="PROSITE" id="PS50931">
    <property type="entry name" value="HTH_LYSR"/>
    <property type="match status" value="1"/>
</dbReference>